<evidence type="ECO:0000313" key="2">
    <source>
        <dbReference type="EMBL" id="VGO17442.1"/>
    </source>
</evidence>
<accession>A0A6C2UB96</accession>
<reference evidence="2 3" key="1">
    <citation type="submission" date="2019-04" db="EMBL/GenBank/DDBJ databases">
        <authorList>
            <person name="Van Vliet M D."/>
        </authorList>
    </citation>
    <scope>NUCLEOTIDE SEQUENCE [LARGE SCALE GENOMIC DNA]</scope>
    <source>
        <strain evidence="2 3">F1</strain>
    </source>
</reference>
<dbReference type="EMBL" id="CAAHFG010000004">
    <property type="protein sequence ID" value="VGO17442.1"/>
    <property type="molecule type" value="Genomic_DNA"/>
</dbReference>
<evidence type="ECO:0000256" key="1">
    <source>
        <dbReference type="SAM" id="MobiDB-lite"/>
    </source>
</evidence>
<sequence>MIDDPIVEEIRRYRKEHAAKYGNDIHRICEALREKERTSGRTYVNRGPRLLKDRDALPRVAEEPPEYGTEN</sequence>
<feature type="compositionally biased region" description="Basic and acidic residues" evidence="1">
    <location>
        <begin position="50"/>
        <end position="62"/>
    </location>
</feature>
<proteinExistence type="predicted"/>
<protein>
    <submittedName>
        <fullName evidence="2">Uncharacterized protein</fullName>
    </submittedName>
</protein>
<keyword evidence="3" id="KW-1185">Reference proteome</keyword>
<name>A0A6C2UB96_PONDE</name>
<dbReference type="Proteomes" id="UP000366872">
    <property type="component" value="Unassembled WGS sequence"/>
</dbReference>
<organism evidence="2 3">
    <name type="scientific">Pontiella desulfatans</name>
    <dbReference type="NCBI Taxonomy" id="2750659"/>
    <lineage>
        <taxon>Bacteria</taxon>
        <taxon>Pseudomonadati</taxon>
        <taxon>Kiritimatiellota</taxon>
        <taxon>Kiritimatiellia</taxon>
        <taxon>Kiritimatiellales</taxon>
        <taxon>Pontiellaceae</taxon>
        <taxon>Pontiella</taxon>
    </lineage>
</organism>
<feature type="region of interest" description="Disordered" evidence="1">
    <location>
        <begin position="40"/>
        <end position="71"/>
    </location>
</feature>
<dbReference type="AlphaFoldDB" id="A0A6C2UB96"/>
<evidence type="ECO:0000313" key="3">
    <source>
        <dbReference type="Proteomes" id="UP000366872"/>
    </source>
</evidence>
<gene>
    <name evidence="2" type="ORF">PDESU_06038</name>
</gene>